<sequence length="375" mass="40985">MIAIVGAGPAGLSQAISLVLFASIPASSIQIFEQRPAYTRTTFVLLNGPTVERLQCMGVRQILLRNQAIGNCRDLYLLDDMSKHTYTHENVPTNPLFRPVDVDELICAQLNGVGFVSVSLQDLETALKERAVELGITFITKKVQQLVSNGLCYSIQTDEIIDFDLIIIAEGAKRNLISRDLGFSTKLLSQRDIFVRVHVSPVGPVVAVGKNGGKRLLYGDSAHSRDALVFLQYPKDKLDEINTGTEHFFSNASNGSLNAVQEYGSKATLDFLSQLPIHPSPKITSIAPETFVVQDKVLSQAMIQNVAVVGDAFRQGHFFTGLGTNLALVADCDLVISLVHGMLLGDPMSAEEFNDNMLSIAEMLVNTDLNTWFSE</sequence>
<evidence type="ECO:0000313" key="2">
    <source>
        <dbReference type="Proteomes" id="UP001210925"/>
    </source>
</evidence>
<dbReference type="Proteomes" id="UP001210925">
    <property type="component" value="Unassembled WGS sequence"/>
</dbReference>
<comment type="caution">
    <text evidence="1">The sequence shown here is derived from an EMBL/GenBank/DDBJ whole genome shotgun (WGS) entry which is preliminary data.</text>
</comment>
<name>A0AAD5UG93_9FUNG</name>
<evidence type="ECO:0008006" key="3">
    <source>
        <dbReference type="Google" id="ProtNLM"/>
    </source>
</evidence>
<accession>A0AAD5UG93</accession>
<organism evidence="1 2">
    <name type="scientific">Boothiomyces macroporosus</name>
    <dbReference type="NCBI Taxonomy" id="261099"/>
    <lineage>
        <taxon>Eukaryota</taxon>
        <taxon>Fungi</taxon>
        <taxon>Fungi incertae sedis</taxon>
        <taxon>Chytridiomycota</taxon>
        <taxon>Chytridiomycota incertae sedis</taxon>
        <taxon>Chytridiomycetes</taxon>
        <taxon>Rhizophydiales</taxon>
        <taxon>Terramycetaceae</taxon>
        <taxon>Boothiomyces</taxon>
    </lineage>
</organism>
<reference evidence="1" key="1">
    <citation type="submission" date="2020-05" db="EMBL/GenBank/DDBJ databases">
        <title>Phylogenomic resolution of chytrid fungi.</title>
        <authorList>
            <person name="Stajich J.E."/>
            <person name="Amses K."/>
            <person name="Simmons R."/>
            <person name="Seto K."/>
            <person name="Myers J."/>
            <person name="Bonds A."/>
            <person name="Quandt C.A."/>
            <person name="Barry K."/>
            <person name="Liu P."/>
            <person name="Grigoriev I."/>
            <person name="Longcore J.E."/>
            <person name="James T.Y."/>
        </authorList>
    </citation>
    <scope>NUCLEOTIDE SEQUENCE</scope>
    <source>
        <strain evidence="1">PLAUS21</strain>
    </source>
</reference>
<dbReference type="Gene3D" id="3.50.50.60">
    <property type="entry name" value="FAD/NAD(P)-binding domain"/>
    <property type="match status" value="1"/>
</dbReference>
<dbReference type="SUPFAM" id="SSF51905">
    <property type="entry name" value="FAD/NAD(P)-binding domain"/>
    <property type="match status" value="1"/>
</dbReference>
<protein>
    <recommendedName>
        <fullName evidence="3">FAD/NAD(P)-binding domain-containing protein</fullName>
    </recommendedName>
</protein>
<gene>
    <name evidence="1" type="ORF">HK103_007580</name>
</gene>
<dbReference type="InterPro" id="IPR036188">
    <property type="entry name" value="FAD/NAD-bd_sf"/>
</dbReference>
<dbReference type="EMBL" id="JADGKB010000094">
    <property type="protein sequence ID" value="KAJ3254041.1"/>
    <property type="molecule type" value="Genomic_DNA"/>
</dbReference>
<keyword evidence="2" id="KW-1185">Reference proteome</keyword>
<dbReference type="AlphaFoldDB" id="A0AAD5UG93"/>
<proteinExistence type="predicted"/>
<dbReference type="Gene3D" id="3.30.9.10">
    <property type="entry name" value="D-Amino Acid Oxidase, subunit A, domain 2"/>
    <property type="match status" value="1"/>
</dbReference>
<evidence type="ECO:0000313" key="1">
    <source>
        <dbReference type="EMBL" id="KAJ3254041.1"/>
    </source>
</evidence>